<proteinExistence type="predicted"/>
<accession>A0A914BVX9</accession>
<name>A0A914BVX9_9BILA</name>
<sequence>MNQLEKRQDDLLNRRAKDYLQKKTIIDEEFYHKREINDSFYRLRNESLQRRVKGEQFCAKSNFTNNKKLITDMIRDTFEKKMEDLLEEKSKSEELFSRYAKKVKTPVEDLSTSSESEHETPEWIRKEEVRVIKYLQKKKRKIRQPCLIYSLPYSILQQDIKKINKSLLDANVNI</sequence>
<organism evidence="1 2">
    <name type="scientific">Acrobeloides nanus</name>
    <dbReference type="NCBI Taxonomy" id="290746"/>
    <lineage>
        <taxon>Eukaryota</taxon>
        <taxon>Metazoa</taxon>
        <taxon>Ecdysozoa</taxon>
        <taxon>Nematoda</taxon>
        <taxon>Chromadorea</taxon>
        <taxon>Rhabditida</taxon>
        <taxon>Tylenchina</taxon>
        <taxon>Cephalobomorpha</taxon>
        <taxon>Cephaloboidea</taxon>
        <taxon>Cephalobidae</taxon>
        <taxon>Acrobeloides</taxon>
    </lineage>
</organism>
<evidence type="ECO:0000313" key="1">
    <source>
        <dbReference type="Proteomes" id="UP000887540"/>
    </source>
</evidence>
<keyword evidence="1" id="KW-1185">Reference proteome</keyword>
<dbReference type="AlphaFoldDB" id="A0A914BVX9"/>
<dbReference type="Proteomes" id="UP000887540">
    <property type="component" value="Unplaced"/>
</dbReference>
<dbReference type="WBParaSite" id="ACRNAN_Path_1111.g4288.t1">
    <property type="protein sequence ID" value="ACRNAN_Path_1111.g4288.t1"/>
    <property type="gene ID" value="ACRNAN_Path_1111.g4288"/>
</dbReference>
<protein>
    <submittedName>
        <fullName evidence="2">Uncharacterized protein</fullName>
    </submittedName>
</protein>
<reference evidence="2" key="1">
    <citation type="submission" date="2022-11" db="UniProtKB">
        <authorList>
            <consortium name="WormBaseParasite"/>
        </authorList>
    </citation>
    <scope>IDENTIFICATION</scope>
</reference>
<evidence type="ECO:0000313" key="2">
    <source>
        <dbReference type="WBParaSite" id="ACRNAN_Path_1111.g4288.t1"/>
    </source>
</evidence>